<evidence type="ECO:0000313" key="2">
    <source>
        <dbReference type="Proteomes" id="UP000182235"/>
    </source>
</evidence>
<evidence type="ECO:0000313" key="1">
    <source>
        <dbReference type="EMBL" id="OJD11002.1"/>
    </source>
</evidence>
<sequence>QSFLKTLRVPTLDTTEKEVDFLDSSFFATGNSLSSPEEVIALSSEFNTNPWPASIKFEDLDLLIKFNCYMTIEEVLCLRALQQSPLLAEKVSVPEVYD</sequence>
<proteinExistence type="predicted"/>
<feature type="non-terminal residue" evidence="1">
    <location>
        <position position="1"/>
    </location>
</feature>
<organism evidence="1 2">
    <name type="scientific">Emergomyces pasteurianus Ep9510</name>
    <dbReference type="NCBI Taxonomy" id="1447872"/>
    <lineage>
        <taxon>Eukaryota</taxon>
        <taxon>Fungi</taxon>
        <taxon>Dikarya</taxon>
        <taxon>Ascomycota</taxon>
        <taxon>Pezizomycotina</taxon>
        <taxon>Eurotiomycetes</taxon>
        <taxon>Eurotiomycetidae</taxon>
        <taxon>Onygenales</taxon>
        <taxon>Ajellomycetaceae</taxon>
        <taxon>Emergomyces</taxon>
    </lineage>
</organism>
<reference evidence="1 2" key="1">
    <citation type="submission" date="2015-07" db="EMBL/GenBank/DDBJ databases">
        <title>Emmonsia species relationships and genome sequence.</title>
        <authorList>
            <consortium name="The Broad Institute Genomics Platform"/>
            <person name="Cuomo C.A."/>
            <person name="Munoz J.F."/>
            <person name="Imamovic A."/>
            <person name="Priest M.E."/>
            <person name="Young S."/>
            <person name="Clay O.K."/>
            <person name="McEwen J.G."/>
        </authorList>
    </citation>
    <scope>NUCLEOTIDE SEQUENCE [LARGE SCALE GENOMIC DNA]</scope>
    <source>
        <strain evidence="1 2">UAMH 9510</strain>
    </source>
</reference>
<dbReference type="AlphaFoldDB" id="A0A1J9P556"/>
<keyword evidence="2" id="KW-1185">Reference proteome</keyword>
<name>A0A1J9P556_9EURO</name>
<dbReference type="OrthoDB" id="2906425at2759"/>
<dbReference type="EMBL" id="LGRN01000636">
    <property type="protein sequence ID" value="OJD11002.1"/>
    <property type="molecule type" value="Genomic_DNA"/>
</dbReference>
<dbReference type="Proteomes" id="UP000182235">
    <property type="component" value="Unassembled WGS sequence"/>
</dbReference>
<comment type="caution">
    <text evidence="1">The sequence shown here is derived from an EMBL/GenBank/DDBJ whole genome shotgun (WGS) entry which is preliminary data.</text>
</comment>
<dbReference type="VEuPathDB" id="FungiDB:AJ78_08141"/>
<accession>A0A1J9P556</accession>
<protein>
    <submittedName>
        <fullName evidence="1">Uncharacterized protein</fullName>
    </submittedName>
</protein>
<gene>
    <name evidence="1" type="ORF">AJ78_08141</name>
</gene>